<gene>
    <name evidence="1" type="ORF">ACFOSH_31530</name>
</gene>
<proteinExistence type="predicted"/>
<reference evidence="2" key="1">
    <citation type="journal article" date="2019" name="Int. J. Syst. Evol. Microbiol.">
        <title>The Global Catalogue of Microorganisms (GCM) 10K type strain sequencing project: providing services to taxonomists for standard genome sequencing and annotation.</title>
        <authorList>
            <consortium name="The Broad Institute Genomics Platform"/>
            <consortium name="The Broad Institute Genome Sequencing Center for Infectious Disease"/>
            <person name="Wu L."/>
            <person name="Ma J."/>
        </authorList>
    </citation>
    <scope>NUCLEOTIDE SEQUENCE [LARGE SCALE GENOMIC DNA]</scope>
    <source>
        <strain evidence="2">CGMCC 4.7676</strain>
    </source>
</reference>
<evidence type="ECO:0000313" key="1">
    <source>
        <dbReference type="EMBL" id="MFC3453991.1"/>
    </source>
</evidence>
<dbReference type="Proteomes" id="UP001595645">
    <property type="component" value="Unassembled WGS sequence"/>
</dbReference>
<dbReference type="RefSeq" id="WP_378243106.1">
    <property type="nucleotide sequence ID" value="NZ_JBHRWK010000059.1"/>
</dbReference>
<keyword evidence="2" id="KW-1185">Reference proteome</keyword>
<evidence type="ECO:0000313" key="2">
    <source>
        <dbReference type="Proteomes" id="UP001595645"/>
    </source>
</evidence>
<accession>A0ABV7P894</accession>
<organism evidence="1 2">
    <name type="scientific">Amycolatopsis speibonae</name>
    <dbReference type="NCBI Taxonomy" id="1450224"/>
    <lineage>
        <taxon>Bacteria</taxon>
        <taxon>Bacillati</taxon>
        <taxon>Actinomycetota</taxon>
        <taxon>Actinomycetes</taxon>
        <taxon>Pseudonocardiales</taxon>
        <taxon>Pseudonocardiaceae</taxon>
        <taxon>Amycolatopsis</taxon>
    </lineage>
</organism>
<evidence type="ECO:0008006" key="3">
    <source>
        <dbReference type="Google" id="ProtNLM"/>
    </source>
</evidence>
<sequence length="304" mass="32911">MATSLESYMPYDAGPGSNVTEDGWRRFARHFRGDGVIRSVGGEFRPFGDSSGMQVKVPTGECWIRGQWGESTTQKTVAITAAHATLIRRDLVILRNDYVNNRIEVDVLTNGTPGSSTFPTLTQNSSMWEIQLAQVTVPAAASTITSGAVRAIPDYTDGSCSYTVDSSYQTITTGGSGARIDFDVEQFPSSVVGRPSIREWQLNRAGTWMMVLNCYWDNPSTAGSRRIWLQRANGGAANSVKLAYISQPAAPDSGTGQNIVAIDRFTAGEIVEAWAQQTSGSSITLLGTSSFNEGTRIQLFWLGP</sequence>
<protein>
    <recommendedName>
        <fullName evidence="3">Minor tail protein</fullName>
    </recommendedName>
</protein>
<name>A0ABV7P894_9PSEU</name>
<dbReference type="EMBL" id="JBHRWK010000059">
    <property type="protein sequence ID" value="MFC3453991.1"/>
    <property type="molecule type" value="Genomic_DNA"/>
</dbReference>
<comment type="caution">
    <text evidence="1">The sequence shown here is derived from an EMBL/GenBank/DDBJ whole genome shotgun (WGS) entry which is preliminary data.</text>
</comment>